<sequence precursor="true">MKHPVVLTLVVAVLLTAVVLFAGCMSAPPDTKPMPPVSPVTTAPVPSGSSCGITSCHGLDLACGANPPEVCTMEYRLGDKCRQYARCDSSGGSCTLVTDSQFATCKACVEQCVARETADPAAAFDCEAKC</sequence>
<gene>
    <name evidence="1" type="ordered locus">Metfor_0709</name>
</gene>
<dbReference type="HOGENOM" id="CLU_1933254_0_0_2"/>
<accession>L0HFB3</accession>
<dbReference type="AlphaFoldDB" id="L0HFB3"/>
<dbReference type="RefSeq" id="WP_015284733.1">
    <property type="nucleotide sequence ID" value="NC_019943.1"/>
</dbReference>
<organism evidence="1 2">
    <name type="scientific">Methanoregula formicica (strain DSM 22288 / NBRC 105244 / SMSP)</name>
    <dbReference type="NCBI Taxonomy" id="593750"/>
    <lineage>
        <taxon>Archaea</taxon>
        <taxon>Methanobacteriati</taxon>
        <taxon>Methanobacteriota</taxon>
        <taxon>Stenosarchaea group</taxon>
        <taxon>Methanomicrobia</taxon>
        <taxon>Methanomicrobiales</taxon>
        <taxon>Methanoregulaceae</taxon>
        <taxon>Methanoregula</taxon>
    </lineage>
</organism>
<evidence type="ECO:0000313" key="1">
    <source>
        <dbReference type="EMBL" id="AGB01769.1"/>
    </source>
</evidence>
<dbReference type="KEGG" id="mfo:Metfor_0709"/>
<evidence type="ECO:0000313" key="2">
    <source>
        <dbReference type="Proteomes" id="UP000010824"/>
    </source>
</evidence>
<reference evidence="1 2" key="2">
    <citation type="journal article" date="2014" name="Genome Announc.">
        <title>Complete Genome Sequence of Methanoregula formicica SMSPT, a Mesophilic Hydrogenotrophic Methanogen Isolated from a Methanogenic Upflow Anaerobic Sludge Blanket Reactor.</title>
        <authorList>
            <person name="Yamamoto K."/>
            <person name="Tamaki H."/>
            <person name="Cadillo-Quiroz H."/>
            <person name="Imachi H."/>
            <person name="Kyrpides N."/>
            <person name="Woyke T."/>
            <person name="Goodwin L."/>
            <person name="Zinder S.H."/>
            <person name="Kamagata Y."/>
            <person name="Liu W.T."/>
        </authorList>
    </citation>
    <scope>NUCLEOTIDE SEQUENCE [LARGE SCALE GENOMIC DNA]</scope>
    <source>
        <strain evidence="2">DSM 22288 / NBRC 105244 / SMSP</strain>
    </source>
</reference>
<proteinExistence type="predicted"/>
<dbReference type="EMBL" id="CP003167">
    <property type="protein sequence ID" value="AGB01769.1"/>
    <property type="molecule type" value="Genomic_DNA"/>
</dbReference>
<dbReference type="GeneID" id="14310022"/>
<dbReference type="PROSITE" id="PS51257">
    <property type="entry name" value="PROKAR_LIPOPROTEIN"/>
    <property type="match status" value="1"/>
</dbReference>
<dbReference type="Proteomes" id="UP000010824">
    <property type="component" value="Chromosome"/>
</dbReference>
<name>L0HFB3_METFS</name>
<keyword evidence="2" id="KW-1185">Reference proteome</keyword>
<dbReference type="InParanoid" id="L0HFB3"/>
<dbReference type="STRING" id="593750.Metfor_0709"/>
<protein>
    <submittedName>
        <fullName evidence="1">Uncharacterized protein</fullName>
    </submittedName>
</protein>
<reference evidence="2" key="1">
    <citation type="submission" date="2011-12" db="EMBL/GenBank/DDBJ databases">
        <title>Complete sequence of Methanoregula formicicum SMSP.</title>
        <authorList>
            <person name="Lucas S."/>
            <person name="Han J."/>
            <person name="Lapidus A."/>
            <person name="Cheng J.-F."/>
            <person name="Goodwin L."/>
            <person name="Pitluck S."/>
            <person name="Peters L."/>
            <person name="Ovchinnikova G."/>
            <person name="Teshima H."/>
            <person name="Detter J.C."/>
            <person name="Han C."/>
            <person name="Tapia R."/>
            <person name="Land M."/>
            <person name="Hauser L."/>
            <person name="Kyrpides N."/>
            <person name="Ivanova N."/>
            <person name="Pagani I."/>
            <person name="Imachi H."/>
            <person name="Tamaki H."/>
            <person name="Sekiguchi Y."/>
            <person name="Kamagata Y."/>
            <person name="Cadillo-Quiroz H."/>
            <person name="Zinder S."/>
            <person name="Liu W.-T."/>
            <person name="Woyke T."/>
        </authorList>
    </citation>
    <scope>NUCLEOTIDE SEQUENCE [LARGE SCALE GENOMIC DNA]</scope>
    <source>
        <strain evidence="2">DSM 22288 / NBRC 105244 / SMSP</strain>
    </source>
</reference>